<organism evidence="2 3">
    <name type="scientific">Legionella waltersii</name>
    <dbReference type="NCBI Taxonomy" id="66969"/>
    <lineage>
        <taxon>Bacteria</taxon>
        <taxon>Pseudomonadati</taxon>
        <taxon>Pseudomonadota</taxon>
        <taxon>Gammaproteobacteria</taxon>
        <taxon>Legionellales</taxon>
        <taxon>Legionellaceae</taxon>
        <taxon>Legionella</taxon>
    </lineage>
</organism>
<dbReference type="EMBL" id="LNZB01000031">
    <property type="protein sequence ID" value="KTD80390.1"/>
    <property type="molecule type" value="Genomic_DNA"/>
</dbReference>
<sequence>MPISINDVIKSADITTHYLGDANKEFKIFRHNKDVYAVRYDGAVPVDFLSLWTSNKGEGKTKKVYIGSGTFGDVYEKTENKAFKQVGDRKYKGNEIGTNLDILRQKFLLKDNNIDEYFVLGLWNIKDRGNVVFNMPKQEKQNVAAEQMQLMYEDFVIGLKKLNQLGYLHPDLANSHTHNSPQNLITTEKGIRAIDLDSGFYPYQDRANAKVAGKDQWLYVYNYKFPPDNKKRNQWRETIDKWYTNNPGKALTDYPEVLLAFHNQGKITLPPRMVHEMRIQHSDIEVSEYLSGRRESRAHTFHEVSSDDFQSPSFKKQYQSIKGDALKRTILRELKYSLDQMDNLEELQQLKHQFLRSPEMQILDKAQGQWTSRFHLKTDSHKAVERLFASAEKRIKEEIHTHLESSKGKTGSP</sequence>
<keyword evidence="3" id="KW-1185">Reference proteome</keyword>
<dbReference type="AlphaFoldDB" id="A0A0W1AGC3"/>
<name>A0A0W1AGC3_9GAMM</name>
<dbReference type="RefSeq" id="WP_028378767.1">
    <property type="nucleotide sequence ID" value="NZ_CAAAIQ010000033.1"/>
</dbReference>
<dbReference type="Gene3D" id="1.20.1280.280">
    <property type="match status" value="1"/>
</dbReference>
<dbReference type="GO" id="GO:0031267">
    <property type="term" value="F:small GTPase binding"/>
    <property type="evidence" value="ECO:0007669"/>
    <property type="project" value="InterPro"/>
</dbReference>
<gene>
    <name evidence="2" type="ORF">Lwal_1087</name>
</gene>
<dbReference type="OrthoDB" id="5649872at2"/>
<evidence type="ECO:0000313" key="2">
    <source>
        <dbReference type="EMBL" id="KTD80390.1"/>
    </source>
</evidence>
<dbReference type="PATRIC" id="fig|66969.6.peg.1191"/>
<dbReference type="CDD" id="cd22555">
    <property type="entry name" value="Lpg2603_kinase"/>
    <property type="match status" value="1"/>
</dbReference>
<dbReference type="InterPro" id="IPR038346">
    <property type="entry name" value="DrrA_PI4P-bd_sf"/>
</dbReference>
<dbReference type="InterPro" id="IPR028057">
    <property type="entry name" value="DrrA_P4M"/>
</dbReference>
<dbReference type="Proteomes" id="UP000054729">
    <property type="component" value="Unassembled WGS sequence"/>
</dbReference>
<evidence type="ECO:0000313" key="3">
    <source>
        <dbReference type="Proteomes" id="UP000054729"/>
    </source>
</evidence>
<feature type="domain" description="DrrA phosphatidylinositol 4-phosphate binding" evidence="1">
    <location>
        <begin position="295"/>
        <end position="398"/>
    </location>
</feature>
<evidence type="ECO:0000259" key="1">
    <source>
        <dbReference type="Pfam" id="PF14860"/>
    </source>
</evidence>
<proteinExistence type="predicted"/>
<dbReference type="GO" id="GO:0044161">
    <property type="term" value="C:host cell cytoplasmic vesicle"/>
    <property type="evidence" value="ECO:0007669"/>
    <property type="project" value="InterPro"/>
</dbReference>
<dbReference type="Pfam" id="PF14860">
    <property type="entry name" value="DrrA_P4M"/>
    <property type="match status" value="1"/>
</dbReference>
<reference evidence="2 3" key="1">
    <citation type="submission" date="2015-11" db="EMBL/GenBank/DDBJ databases">
        <title>Genomic analysis of 38 Legionella species identifies large and diverse effector repertoires.</title>
        <authorList>
            <person name="Burstein D."/>
            <person name="Amaro F."/>
            <person name="Zusman T."/>
            <person name="Lifshitz Z."/>
            <person name="Cohen O."/>
            <person name="Gilbert J.A."/>
            <person name="Pupko T."/>
            <person name="Shuman H.A."/>
            <person name="Segal G."/>
        </authorList>
    </citation>
    <scope>NUCLEOTIDE SEQUENCE [LARGE SCALE GENOMIC DNA]</scope>
    <source>
        <strain evidence="2 3">ATCC 51914</strain>
    </source>
</reference>
<accession>A0A0W1AGC3</accession>
<comment type="caution">
    <text evidence="2">The sequence shown here is derived from an EMBL/GenBank/DDBJ whole genome shotgun (WGS) entry which is preliminary data.</text>
</comment>
<protein>
    <submittedName>
        <fullName evidence="2">Dot/Icm T4SS effector</fullName>
    </submittedName>
</protein>